<dbReference type="AlphaFoldDB" id="A0A411ECB2"/>
<protein>
    <recommendedName>
        <fullName evidence="4">T9SS C-terminal target domain-containing protein</fullName>
    </recommendedName>
</protein>
<organism evidence="2 3">
    <name type="scientific">Muriicola soli</name>
    <dbReference type="NCBI Taxonomy" id="2507538"/>
    <lineage>
        <taxon>Bacteria</taxon>
        <taxon>Pseudomonadati</taxon>
        <taxon>Bacteroidota</taxon>
        <taxon>Flavobacteriia</taxon>
        <taxon>Flavobacteriales</taxon>
        <taxon>Flavobacteriaceae</taxon>
        <taxon>Muriicola</taxon>
    </lineage>
</organism>
<name>A0A411ECB2_9FLAO</name>
<dbReference type="SUPFAM" id="SSF82171">
    <property type="entry name" value="DPP6 N-terminal domain-like"/>
    <property type="match status" value="1"/>
</dbReference>
<dbReference type="OrthoDB" id="5599486at2"/>
<evidence type="ECO:0000256" key="1">
    <source>
        <dbReference type="SAM" id="SignalP"/>
    </source>
</evidence>
<proteinExistence type="predicted"/>
<gene>
    <name evidence="2" type="ORF">EQY75_11370</name>
</gene>
<evidence type="ECO:0000313" key="3">
    <source>
        <dbReference type="Proteomes" id="UP000290889"/>
    </source>
</evidence>
<sequence>MRIFTILFLCMIGTSCAQHGQLTYLCSLPGELDENSGIATLEADKVWLIEDNNNKDRIYEVSSGGEYLRDFKVKNAKNDDWEDLTQDQAGNLYIGDFGNNENQRKEFIIYKLPNPLKEKGDKIDAEKIEFSYPEQKKFPPEPADRKYDTEAFFYLDSLLYIITKDRSNPFCGEALIYTVPAVKGKYDAELVGVFPTCNDYSFCQITSAAISPDGKTIALLGYGSLWLIRDFNLPDFSGGKVEFIDLGVRSQLEAICFKDNKTVYVSDEENHGLGRNLYSFTLPDSQKKKEKGY</sequence>
<reference evidence="2 3" key="1">
    <citation type="submission" date="2019-01" db="EMBL/GenBank/DDBJ databases">
        <title>Muriicola soli sp. nov., isolated from soil.</title>
        <authorList>
            <person name="Kang H.J."/>
            <person name="Kim S.B."/>
        </authorList>
    </citation>
    <scope>NUCLEOTIDE SEQUENCE [LARGE SCALE GENOMIC DNA]</scope>
    <source>
        <strain evidence="2 3">MMS17-SY002</strain>
    </source>
</reference>
<keyword evidence="3" id="KW-1185">Reference proteome</keyword>
<dbReference type="Proteomes" id="UP000290889">
    <property type="component" value="Chromosome"/>
</dbReference>
<evidence type="ECO:0008006" key="4">
    <source>
        <dbReference type="Google" id="ProtNLM"/>
    </source>
</evidence>
<dbReference type="InterPro" id="IPR011042">
    <property type="entry name" value="6-blade_b-propeller_TolB-like"/>
</dbReference>
<feature type="signal peptide" evidence="1">
    <location>
        <begin position="1"/>
        <end position="17"/>
    </location>
</feature>
<dbReference type="KEGG" id="mur:EQY75_11370"/>
<dbReference type="RefSeq" id="WP_129605940.1">
    <property type="nucleotide sequence ID" value="NZ_CP035544.1"/>
</dbReference>
<dbReference type="PROSITE" id="PS51257">
    <property type="entry name" value="PROKAR_LIPOPROTEIN"/>
    <property type="match status" value="1"/>
</dbReference>
<evidence type="ECO:0000313" key="2">
    <source>
        <dbReference type="EMBL" id="QBA65070.1"/>
    </source>
</evidence>
<dbReference type="EMBL" id="CP035544">
    <property type="protein sequence ID" value="QBA65070.1"/>
    <property type="molecule type" value="Genomic_DNA"/>
</dbReference>
<dbReference type="Gene3D" id="2.120.10.30">
    <property type="entry name" value="TolB, C-terminal domain"/>
    <property type="match status" value="1"/>
</dbReference>
<keyword evidence="1" id="KW-0732">Signal</keyword>
<accession>A0A411ECB2</accession>
<feature type="chain" id="PRO_5019238403" description="T9SS C-terminal target domain-containing protein" evidence="1">
    <location>
        <begin position="18"/>
        <end position="293"/>
    </location>
</feature>